<evidence type="ECO:0000256" key="8">
    <source>
        <dbReference type="ARBA" id="ARBA00048798"/>
    </source>
</evidence>
<keyword evidence="10" id="KW-0663">Pyridoxal phosphate</keyword>
<comment type="catalytic activity">
    <reaction evidence="9 10">
        <text>L-leucine + 2-oxoglutarate = 4-methyl-2-oxopentanoate + L-glutamate</text>
        <dbReference type="Rhea" id="RHEA:18321"/>
        <dbReference type="ChEBI" id="CHEBI:16810"/>
        <dbReference type="ChEBI" id="CHEBI:17865"/>
        <dbReference type="ChEBI" id="CHEBI:29985"/>
        <dbReference type="ChEBI" id="CHEBI:57427"/>
        <dbReference type="EC" id="2.6.1.42"/>
    </reaction>
</comment>
<dbReference type="NCBIfam" id="NF005146">
    <property type="entry name" value="PRK06606.1"/>
    <property type="match status" value="1"/>
</dbReference>
<comment type="cofactor">
    <cofactor evidence="10">
        <name>pyridoxal 5'-phosphate</name>
        <dbReference type="ChEBI" id="CHEBI:597326"/>
    </cofactor>
</comment>
<gene>
    <name evidence="10" type="primary">ilvE</name>
    <name evidence="11" type="ORF">GGQ99_005261</name>
</gene>
<dbReference type="InterPro" id="IPR001544">
    <property type="entry name" value="Aminotrans_IV"/>
</dbReference>
<comment type="pathway">
    <text evidence="3 10">Amino-acid biosynthesis; L-leucine biosynthesis; L-leucine from 3-methyl-2-oxobutanoate: step 4/4.</text>
</comment>
<protein>
    <recommendedName>
        <fullName evidence="10">Branched-chain-amino-acid aminotransferase</fullName>
        <shortName evidence="10">BCAT</shortName>
        <ecNumber evidence="10">2.6.1.42</ecNumber>
    </recommendedName>
</protein>
<dbReference type="PANTHER" id="PTHR42743:SF4">
    <property type="entry name" value="BRANCHED-CHAIN-AMINO-ACID AMINOTRANSFERASE-RELATED"/>
    <property type="match status" value="1"/>
</dbReference>
<dbReference type="Gene3D" id="3.20.10.10">
    <property type="entry name" value="D-amino Acid Aminotransferase, subunit A, domain 2"/>
    <property type="match status" value="1"/>
</dbReference>
<evidence type="ECO:0000313" key="12">
    <source>
        <dbReference type="Proteomes" id="UP000539538"/>
    </source>
</evidence>
<evidence type="ECO:0000313" key="11">
    <source>
        <dbReference type="EMBL" id="MBB4653470.1"/>
    </source>
</evidence>
<keyword evidence="10" id="KW-0100">Branched-chain amino acid biosynthesis</keyword>
<keyword evidence="10" id="KW-0028">Amino-acid biosynthesis</keyword>
<dbReference type="RefSeq" id="WP_343061787.1">
    <property type="nucleotide sequence ID" value="NZ_BAAAVZ010000007.1"/>
</dbReference>
<evidence type="ECO:0000256" key="2">
    <source>
        <dbReference type="ARBA" id="ARBA00004931"/>
    </source>
</evidence>
<dbReference type="InterPro" id="IPR005785">
    <property type="entry name" value="B_amino_transI"/>
</dbReference>
<evidence type="ECO:0000256" key="5">
    <source>
        <dbReference type="ARBA" id="ARBA00022576"/>
    </source>
</evidence>
<evidence type="ECO:0000256" key="4">
    <source>
        <dbReference type="ARBA" id="ARBA00009320"/>
    </source>
</evidence>
<name>A0ABR6L9R1_9HYPH</name>
<comment type="function">
    <text evidence="10">Acts on leucine, isoleucine and valine.</text>
</comment>
<comment type="catalytic activity">
    <reaction evidence="8 10">
        <text>L-isoleucine + 2-oxoglutarate = (S)-3-methyl-2-oxopentanoate + L-glutamate</text>
        <dbReference type="Rhea" id="RHEA:24801"/>
        <dbReference type="ChEBI" id="CHEBI:16810"/>
        <dbReference type="ChEBI" id="CHEBI:29985"/>
        <dbReference type="ChEBI" id="CHEBI:35146"/>
        <dbReference type="ChEBI" id="CHEBI:58045"/>
        <dbReference type="EC" id="2.6.1.42"/>
    </reaction>
</comment>
<comment type="pathway">
    <text evidence="2 10">Amino-acid biosynthesis; L-valine biosynthesis; L-valine from pyruvate: step 4/4.</text>
</comment>
<reference evidence="11 12" key="1">
    <citation type="submission" date="2020-08" db="EMBL/GenBank/DDBJ databases">
        <title>Genomic Encyclopedia of Type Strains, Phase IV (KMG-IV): sequencing the most valuable type-strain genomes for metagenomic binning, comparative biology and taxonomic classification.</title>
        <authorList>
            <person name="Goeker M."/>
        </authorList>
    </citation>
    <scope>NUCLEOTIDE SEQUENCE [LARGE SCALE GENOMIC DNA]</scope>
    <source>
        <strain evidence="11 12">DSM 7050</strain>
    </source>
</reference>
<keyword evidence="5 10" id="KW-0032">Aminotransferase</keyword>
<dbReference type="Proteomes" id="UP000539538">
    <property type="component" value="Unassembled WGS sequence"/>
</dbReference>
<sequence>MPEPLPNYIVQNGKLIGYEEAVTHVMSPAVKYGLAAFEGLCAYWSDSDQELFAFRLQEHTERLFQSMKLLRFEPTFSADEINDRTIELLRRNNVREPVHIRAIAYLDGKGEHIVPGPVGYAISALPLARSSKTQTGIRCQVSAWTRISDGSMPPRIKTSGNYVNSRLARLQARHDGYDDAILLNNAGTVAESPGACIFLRRRDELITPDVTSGILESITRDTILHLAREAGIQVTERPVDKTELYTAREIFLVGSAAEVLPVVDVDGISIGDGSPGPMTAELQRGYFDAVIGQTALEQGWLTRVHQT</sequence>
<dbReference type="EC" id="2.6.1.42" evidence="10"/>
<comment type="catalytic activity">
    <reaction evidence="7 10">
        <text>L-valine + 2-oxoglutarate = 3-methyl-2-oxobutanoate + L-glutamate</text>
        <dbReference type="Rhea" id="RHEA:24813"/>
        <dbReference type="ChEBI" id="CHEBI:11851"/>
        <dbReference type="ChEBI" id="CHEBI:16810"/>
        <dbReference type="ChEBI" id="CHEBI:29985"/>
        <dbReference type="ChEBI" id="CHEBI:57762"/>
        <dbReference type="EC" id="2.6.1.42"/>
    </reaction>
</comment>
<dbReference type="InterPro" id="IPR036038">
    <property type="entry name" value="Aminotransferase-like"/>
</dbReference>
<keyword evidence="6 10" id="KW-0808">Transferase</keyword>
<dbReference type="NCBIfam" id="TIGR01122">
    <property type="entry name" value="ilvE_I"/>
    <property type="match status" value="1"/>
</dbReference>
<comment type="pathway">
    <text evidence="1 10">Amino-acid biosynthesis; L-isoleucine biosynthesis; L-isoleucine from 2-oxobutanoate: step 4/4.</text>
</comment>
<dbReference type="Gene3D" id="3.30.470.10">
    <property type="match status" value="1"/>
</dbReference>
<dbReference type="GO" id="GO:0004084">
    <property type="term" value="F:branched-chain-amino-acid transaminase activity"/>
    <property type="evidence" value="ECO:0007669"/>
    <property type="project" value="UniProtKB-EC"/>
</dbReference>
<keyword evidence="12" id="KW-1185">Reference proteome</keyword>
<dbReference type="InterPro" id="IPR050571">
    <property type="entry name" value="Class-IV_PLP-Dep_Aminotrnsfr"/>
</dbReference>
<evidence type="ECO:0000256" key="3">
    <source>
        <dbReference type="ARBA" id="ARBA00005072"/>
    </source>
</evidence>
<dbReference type="Pfam" id="PF01063">
    <property type="entry name" value="Aminotran_4"/>
    <property type="match status" value="1"/>
</dbReference>
<dbReference type="PANTHER" id="PTHR42743">
    <property type="entry name" value="AMINO-ACID AMINOTRANSFERASE"/>
    <property type="match status" value="1"/>
</dbReference>
<comment type="caution">
    <text evidence="11">The sequence shown here is derived from an EMBL/GenBank/DDBJ whole genome shotgun (WGS) entry which is preliminary data.</text>
</comment>
<dbReference type="SUPFAM" id="SSF56752">
    <property type="entry name" value="D-aminoacid aminotransferase-like PLP-dependent enzymes"/>
    <property type="match status" value="1"/>
</dbReference>
<dbReference type="EMBL" id="JACHOT010000017">
    <property type="protein sequence ID" value="MBB4653470.1"/>
    <property type="molecule type" value="Genomic_DNA"/>
</dbReference>
<evidence type="ECO:0000256" key="1">
    <source>
        <dbReference type="ARBA" id="ARBA00004824"/>
    </source>
</evidence>
<dbReference type="InterPro" id="IPR043132">
    <property type="entry name" value="BCAT-like_C"/>
</dbReference>
<evidence type="ECO:0000256" key="6">
    <source>
        <dbReference type="ARBA" id="ARBA00022679"/>
    </source>
</evidence>
<evidence type="ECO:0000256" key="7">
    <source>
        <dbReference type="ARBA" id="ARBA00048212"/>
    </source>
</evidence>
<proteinExistence type="inferred from homology"/>
<comment type="similarity">
    <text evidence="4 10">Belongs to the class-IV pyridoxal-phosphate-dependent aminotransferase family.</text>
</comment>
<organism evidence="11 12">
    <name type="scientific">Aminobacter niigataensis</name>
    <dbReference type="NCBI Taxonomy" id="83265"/>
    <lineage>
        <taxon>Bacteria</taxon>
        <taxon>Pseudomonadati</taxon>
        <taxon>Pseudomonadota</taxon>
        <taxon>Alphaproteobacteria</taxon>
        <taxon>Hyphomicrobiales</taxon>
        <taxon>Phyllobacteriaceae</taxon>
        <taxon>Aminobacter</taxon>
    </lineage>
</organism>
<dbReference type="InterPro" id="IPR043131">
    <property type="entry name" value="BCAT-like_N"/>
</dbReference>
<evidence type="ECO:0000256" key="9">
    <source>
        <dbReference type="ARBA" id="ARBA00049229"/>
    </source>
</evidence>
<accession>A0ABR6L9R1</accession>
<evidence type="ECO:0000256" key="10">
    <source>
        <dbReference type="RuleBase" id="RU364094"/>
    </source>
</evidence>